<feature type="region of interest" description="Disordered" evidence="1">
    <location>
        <begin position="1"/>
        <end position="37"/>
    </location>
</feature>
<feature type="compositionally biased region" description="Polar residues" evidence="1">
    <location>
        <begin position="1"/>
        <end position="14"/>
    </location>
</feature>
<feature type="compositionally biased region" description="Basic residues" evidence="1">
    <location>
        <begin position="24"/>
        <end position="35"/>
    </location>
</feature>
<dbReference type="AlphaFoldDB" id="A0A0B7AHL9"/>
<name>A0A0B7AHL9_9EUPU</name>
<gene>
    <name evidence="2" type="primary">ORF120240</name>
</gene>
<evidence type="ECO:0000313" key="2">
    <source>
        <dbReference type="EMBL" id="CEK80308.1"/>
    </source>
</evidence>
<reference evidence="2" key="1">
    <citation type="submission" date="2014-12" db="EMBL/GenBank/DDBJ databases">
        <title>Insight into the proteome of Arion vulgaris.</title>
        <authorList>
            <person name="Aradska J."/>
            <person name="Bulat T."/>
            <person name="Smidak R."/>
            <person name="Sarate P."/>
            <person name="Gangsoo J."/>
            <person name="Sialana F."/>
            <person name="Bilban M."/>
            <person name="Lubec G."/>
        </authorList>
    </citation>
    <scope>NUCLEOTIDE SEQUENCE</scope>
    <source>
        <tissue evidence="2">Skin</tissue>
    </source>
</reference>
<protein>
    <submittedName>
        <fullName evidence="2">Uncharacterized protein</fullName>
    </submittedName>
</protein>
<evidence type="ECO:0000256" key="1">
    <source>
        <dbReference type="SAM" id="MobiDB-lite"/>
    </source>
</evidence>
<proteinExistence type="predicted"/>
<sequence>MSKPRPTSTVSETNGLADKASRFSARKKQKRVGKRGRSDGFVVGLDLANSSEEEGEDASKKPGLDTESLSFILWLRNPTVQNLSQLRKAIKCNDQDWMRSFLEFDGPEKPEHLSEPSSHRHGPSYDVCVLYQGSG</sequence>
<accession>A0A0B7AHL9</accession>
<organism evidence="2">
    <name type="scientific">Arion vulgaris</name>
    <dbReference type="NCBI Taxonomy" id="1028688"/>
    <lineage>
        <taxon>Eukaryota</taxon>
        <taxon>Metazoa</taxon>
        <taxon>Spiralia</taxon>
        <taxon>Lophotrochozoa</taxon>
        <taxon>Mollusca</taxon>
        <taxon>Gastropoda</taxon>
        <taxon>Heterobranchia</taxon>
        <taxon>Euthyneura</taxon>
        <taxon>Panpulmonata</taxon>
        <taxon>Eupulmonata</taxon>
        <taxon>Stylommatophora</taxon>
        <taxon>Helicina</taxon>
        <taxon>Arionoidea</taxon>
        <taxon>Arionidae</taxon>
        <taxon>Arion</taxon>
    </lineage>
</organism>
<dbReference type="EMBL" id="HACG01033443">
    <property type="protein sequence ID" value="CEK80308.1"/>
    <property type="molecule type" value="Transcribed_RNA"/>
</dbReference>